<keyword evidence="1" id="KW-0805">Transcription regulation</keyword>
<protein>
    <submittedName>
        <fullName evidence="5">Winged helix-turn-helix domain-containing protein</fullName>
    </submittedName>
</protein>
<dbReference type="InterPro" id="IPR036390">
    <property type="entry name" value="WH_DNA-bd_sf"/>
</dbReference>
<comment type="caution">
    <text evidence="5">The sequence shown here is derived from an EMBL/GenBank/DDBJ whole genome shotgun (WGS) entry which is preliminary data.</text>
</comment>
<dbReference type="CDD" id="cd07377">
    <property type="entry name" value="WHTH_GntR"/>
    <property type="match status" value="1"/>
</dbReference>
<evidence type="ECO:0000256" key="2">
    <source>
        <dbReference type="ARBA" id="ARBA00023125"/>
    </source>
</evidence>
<keyword evidence="2" id="KW-0238">DNA-binding</keyword>
<dbReference type="PANTHER" id="PTHR44846">
    <property type="entry name" value="MANNOSYL-D-GLYCERATE TRANSPORT/METABOLISM SYSTEM REPRESSOR MNGR-RELATED"/>
    <property type="match status" value="1"/>
</dbReference>
<dbReference type="InterPro" id="IPR000524">
    <property type="entry name" value="Tscrpt_reg_HTH_GntR"/>
</dbReference>
<dbReference type="SUPFAM" id="SSF46785">
    <property type="entry name" value="Winged helix' DNA-binding domain"/>
    <property type="match status" value="1"/>
</dbReference>
<dbReference type="InterPro" id="IPR012318">
    <property type="entry name" value="HTH_CRP"/>
</dbReference>
<name>A0ABW8CLQ2_9ACTN</name>
<dbReference type="Proteomes" id="UP001614394">
    <property type="component" value="Unassembled WGS sequence"/>
</dbReference>
<dbReference type="Gene3D" id="1.10.10.10">
    <property type="entry name" value="Winged helix-like DNA-binding domain superfamily/Winged helix DNA-binding domain"/>
    <property type="match status" value="1"/>
</dbReference>
<dbReference type="PRINTS" id="PR00035">
    <property type="entry name" value="HTHGNTR"/>
</dbReference>
<dbReference type="PROSITE" id="PS50949">
    <property type="entry name" value="HTH_GNTR"/>
    <property type="match status" value="1"/>
</dbReference>
<proteinExistence type="predicted"/>
<reference evidence="5 6" key="1">
    <citation type="submission" date="2024-10" db="EMBL/GenBank/DDBJ databases">
        <title>The Natural Products Discovery Center: Release of the First 8490 Sequenced Strains for Exploring Actinobacteria Biosynthetic Diversity.</title>
        <authorList>
            <person name="Kalkreuter E."/>
            <person name="Kautsar S.A."/>
            <person name="Yang D."/>
            <person name="Bader C.D."/>
            <person name="Teijaro C.N."/>
            <person name="Fluegel L."/>
            <person name="Davis C.M."/>
            <person name="Simpson J.R."/>
            <person name="Lauterbach L."/>
            <person name="Steele A.D."/>
            <person name="Gui C."/>
            <person name="Meng S."/>
            <person name="Li G."/>
            <person name="Viehrig K."/>
            <person name="Ye F."/>
            <person name="Su P."/>
            <person name="Kiefer A.F."/>
            <person name="Nichols A."/>
            <person name="Cepeda A.J."/>
            <person name="Yan W."/>
            <person name="Fan B."/>
            <person name="Jiang Y."/>
            <person name="Adhikari A."/>
            <person name="Zheng C.-J."/>
            <person name="Schuster L."/>
            <person name="Cowan T.M."/>
            <person name="Smanski M.J."/>
            <person name="Chevrette M.G."/>
            <person name="De Carvalho L.P.S."/>
            <person name="Shen B."/>
        </authorList>
    </citation>
    <scope>NUCLEOTIDE SEQUENCE [LARGE SCALE GENOMIC DNA]</scope>
    <source>
        <strain evidence="5 6">NPDC053399</strain>
    </source>
</reference>
<dbReference type="InterPro" id="IPR036388">
    <property type="entry name" value="WH-like_DNA-bd_sf"/>
</dbReference>
<dbReference type="Pfam" id="PF00392">
    <property type="entry name" value="GntR"/>
    <property type="match status" value="1"/>
</dbReference>
<evidence type="ECO:0000313" key="6">
    <source>
        <dbReference type="Proteomes" id="UP001614394"/>
    </source>
</evidence>
<dbReference type="PANTHER" id="PTHR44846:SF17">
    <property type="entry name" value="GNTR-FAMILY TRANSCRIPTIONAL REGULATOR"/>
    <property type="match status" value="1"/>
</dbReference>
<gene>
    <name evidence="5" type="ORF">ACIGXA_37860</name>
</gene>
<organism evidence="5 6">
    <name type="scientific">Streptomyces fildesensis</name>
    <dbReference type="NCBI Taxonomy" id="375757"/>
    <lineage>
        <taxon>Bacteria</taxon>
        <taxon>Bacillati</taxon>
        <taxon>Actinomycetota</taxon>
        <taxon>Actinomycetes</taxon>
        <taxon>Kitasatosporales</taxon>
        <taxon>Streptomycetaceae</taxon>
        <taxon>Streptomyces</taxon>
    </lineage>
</organism>
<evidence type="ECO:0000313" key="5">
    <source>
        <dbReference type="EMBL" id="MFI9106286.1"/>
    </source>
</evidence>
<keyword evidence="6" id="KW-1185">Reference proteome</keyword>
<accession>A0ABW8CLQ2</accession>
<evidence type="ECO:0000256" key="1">
    <source>
        <dbReference type="ARBA" id="ARBA00023015"/>
    </source>
</evidence>
<dbReference type="SMART" id="SM00345">
    <property type="entry name" value="HTH_GNTR"/>
    <property type="match status" value="1"/>
</dbReference>
<sequence length="298" mass="33256">MSQGSSGTNGTKPPYLHIADVLRTEILDGRYEVGQQIPTQDALAELHGVSRPTIQRALHKLRDDGYIGSRRGRAAEVLDRRPGAGESASIIETDGEEPNLRAHIAAAFECPHVSIDVFSLTTQTLYEALTGPVSRIKEGTLSPESIRVRLLLPSPDVRLAVPIAVADPTDARPLRRLRGLASAHATALRSTFVDLAERRVVPELSVILRSVRITPVEKLYVINNTTVLRGYYKVLNRRVSYHDEDIEIYDVKGTDAVLFPFQYDEREPGSRDSRYVQESRSWFDSLWSTIAEELTLIE</sequence>
<dbReference type="SMART" id="SM00419">
    <property type="entry name" value="HTH_CRP"/>
    <property type="match status" value="1"/>
</dbReference>
<evidence type="ECO:0000256" key="3">
    <source>
        <dbReference type="ARBA" id="ARBA00023163"/>
    </source>
</evidence>
<dbReference type="InterPro" id="IPR050679">
    <property type="entry name" value="Bact_HTH_transcr_reg"/>
</dbReference>
<dbReference type="RefSeq" id="WP_399657700.1">
    <property type="nucleotide sequence ID" value="NZ_JBITYG010000017.1"/>
</dbReference>
<feature type="domain" description="HTH gntR-type" evidence="4">
    <location>
        <begin position="12"/>
        <end position="80"/>
    </location>
</feature>
<dbReference type="EMBL" id="JBITYG010000017">
    <property type="protein sequence ID" value="MFI9106286.1"/>
    <property type="molecule type" value="Genomic_DNA"/>
</dbReference>
<evidence type="ECO:0000259" key="4">
    <source>
        <dbReference type="PROSITE" id="PS50949"/>
    </source>
</evidence>
<keyword evidence="3" id="KW-0804">Transcription</keyword>